<dbReference type="Proteomes" id="UP000249304">
    <property type="component" value="Unassembled WGS sequence"/>
</dbReference>
<dbReference type="PROSITE" id="PS51257">
    <property type="entry name" value="PROKAR_LIPOPROTEIN"/>
    <property type="match status" value="1"/>
</dbReference>
<evidence type="ECO:0000313" key="2">
    <source>
        <dbReference type="EMBL" id="PZG18447.1"/>
    </source>
</evidence>
<feature type="compositionally biased region" description="Pro residues" evidence="1">
    <location>
        <begin position="155"/>
        <end position="174"/>
    </location>
</feature>
<feature type="compositionally biased region" description="Pro residues" evidence="1">
    <location>
        <begin position="190"/>
        <end position="201"/>
    </location>
</feature>
<dbReference type="EMBL" id="POUD01000052">
    <property type="protein sequence ID" value="PZG18447.1"/>
    <property type="molecule type" value="Genomic_DNA"/>
</dbReference>
<dbReference type="OrthoDB" id="3536780at2"/>
<proteinExistence type="predicted"/>
<reference evidence="2 3" key="1">
    <citation type="submission" date="2018-01" db="EMBL/GenBank/DDBJ databases">
        <title>Draft genome sequence of Nonomuraea sp. KC333.</title>
        <authorList>
            <person name="Sahin N."/>
            <person name="Saygin H."/>
            <person name="Ay H."/>
        </authorList>
    </citation>
    <scope>NUCLEOTIDE SEQUENCE [LARGE SCALE GENOMIC DNA]</scope>
    <source>
        <strain evidence="2 3">KC333</strain>
    </source>
</reference>
<feature type="compositionally biased region" description="Low complexity" evidence="1">
    <location>
        <begin position="175"/>
        <end position="189"/>
    </location>
</feature>
<keyword evidence="3" id="KW-1185">Reference proteome</keyword>
<organism evidence="2 3">
    <name type="scientific">Nonomuraea aridisoli</name>
    <dbReference type="NCBI Taxonomy" id="2070368"/>
    <lineage>
        <taxon>Bacteria</taxon>
        <taxon>Bacillati</taxon>
        <taxon>Actinomycetota</taxon>
        <taxon>Actinomycetes</taxon>
        <taxon>Streptosporangiales</taxon>
        <taxon>Streptosporangiaceae</taxon>
        <taxon>Nonomuraea</taxon>
    </lineage>
</organism>
<protein>
    <recommendedName>
        <fullName evidence="4">Copper chaperone PCu(A)C</fullName>
    </recommendedName>
</protein>
<name>A0A2W2FA36_9ACTN</name>
<evidence type="ECO:0008006" key="4">
    <source>
        <dbReference type="Google" id="ProtNLM"/>
    </source>
</evidence>
<comment type="caution">
    <text evidence="2">The sequence shown here is derived from an EMBL/GenBank/DDBJ whole genome shotgun (WGS) entry which is preliminary data.</text>
</comment>
<evidence type="ECO:0000256" key="1">
    <source>
        <dbReference type="SAM" id="MobiDB-lite"/>
    </source>
</evidence>
<sequence length="201" mass="20142">MRPAIVTAVAIAALAAAGCGNVETEAQHWPPQNEGANAEAGGTVLVRNAFLLGSADPASPAPQLTLFAVIINRGDRADRVERITVEGGGSVQLAGPITLPPNQPVGTGDQPIGTVTGVRGTAVPMTFTFAGGRSARTVVPVMARTREFAQLPTAPAGPPSPTSPATAPPSPTGSPSPAQTLSPAQSPSPAGSPTPTQWPPR</sequence>
<feature type="region of interest" description="Disordered" evidence="1">
    <location>
        <begin position="150"/>
        <end position="201"/>
    </location>
</feature>
<dbReference type="AlphaFoldDB" id="A0A2W2FA36"/>
<dbReference type="RefSeq" id="WP_111179579.1">
    <property type="nucleotide sequence ID" value="NZ_POUD01000052.1"/>
</dbReference>
<gene>
    <name evidence="2" type="ORF">C1J01_14995</name>
</gene>
<accession>A0A2W2FA36</accession>
<evidence type="ECO:0000313" key="3">
    <source>
        <dbReference type="Proteomes" id="UP000249304"/>
    </source>
</evidence>